<keyword evidence="2" id="KW-1185">Reference proteome</keyword>
<evidence type="ECO:0008006" key="3">
    <source>
        <dbReference type="Google" id="ProtNLM"/>
    </source>
</evidence>
<accession>A0ABS4W218</accession>
<dbReference type="Proteomes" id="UP001519295">
    <property type="component" value="Unassembled WGS sequence"/>
</dbReference>
<evidence type="ECO:0000313" key="2">
    <source>
        <dbReference type="Proteomes" id="UP001519295"/>
    </source>
</evidence>
<sequence>MTAGGDETNETPPLSPDLVEVPMTELADRVRQARDNREAEWRRAAAAVWEMRRRGKSWREIGEVTGEPWPTVRRWAHRYKPAE</sequence>
<dbReference type="RefSeq" id="WP_210033337.1">
    <property type="nucleotide sequence ID" value="NZ_JAGINU010000001.1"/>
</dbReference>
<dbReference type="EMBL" id="JAGINU010000001">
    <property type="protein sequence ID" value="MBP2370245.1"/>
    <property type="molecule type" value="Genomic_DNA"/>
</dbReference>
<name>A0ABS4W218_9PSEU</name>
<comment type="caution">
    <text evidence="1">The sequence shown here is derived from an EMBL/GenBank/DDBJ whole genome shotgun (WGS) entry which is preliminary data.</text>
</comment>
<protein>
    <recommendedName>
        <fullName evidence="3">Homeodomain-like domain-containing protein</fullName>
    </recommendedName>
</protein>
<organism evidence="1 2">
    <name type="scientific">Pseudonocardia parietis</name>
    <dbReference type="NCBI Taxonomy" id="570936"/>
    <lineage>
        <taxon>Bacteria</taxon>
        <taxon>Bacillati</taxon>
        <taxon>Actinomycetota</taxon>
        <taxon>Actinomycetes</taxon>
        <taxon>Pseudonocardiales</taxon>
        <taxon>Pseudonocardiaceae</taxon>
        <taxon>Pseudonocardia</taxon>
    </lineage>
</organism>
<evidence type="ECO:0000313" key="1">
    <source>
        <dbReference type="EMBL" id="MBP2370245.1"/>
    </source>
</evidence>
<reference evidence="1 2" key="1">
    <citation type="submission" date="2021-03" db="EMBL/GenBank/DDBJ databases">
        <title>Sequencing the genomes of 1000 actinobacteria strains.</title>
        <authorList>
            <person name="Klenk H.-P."/>
        </authorList>
    </citation>
    <scope>NUCLEOTIDE SEQUENCE [LARGE SCALE GENOMIC DNA]</scope>
    <source>
        <strain evidence="1 2">DSM 45256</strain>
    </source>
</reference>
<gene>
    <name evidence="1" type="ORF">JOF36_005941</name>
</gene>
<proteinExistence type="predicted"/>